<feature type="region of interest" description="Disordered" evidence="1">
    <location>
        <begin position="808"/>
        <end position="844"/>
    </location>
</feature>
<evidence type="ECO:0000256" key="1">
    <source>
        <dbReference type="SAM" id="MobiDB-lite"/>
    </source>
</evidence>
<feature type="compositionally biased region" description="Polar residues" evidence="1">
    <location>
        <begin position="39"/>
        <end position="49"/>
    </location>
</feature>
<feature type="transmembrane region" description="Helical" evidence="2">
    <location>
        <begin position="715"/>
        <end position="736"/>
    </location>
</feature>
<accession>A0A6H0XZR1</accession>
<gene>
    <name evidence="3" type="ORF">AMS68_005417</name>
</gene>
<feature type="compositionally biased region" description="Basic and acidic residues" evidence="1">
    <location>
        <begin position="24"/>
        <end position="33"/>
    </location>
</feature>
<evidence type="ECO:0000313" key="4">
    <source>
        <dbReference type="Proteomes" id="UP000503462"/>
    </source>
</evidence>
<evidence type="ECO:0000313" key="3">
    <source>
        <dbReference type="EMBL" id="QIW99899.1"/>
    </source>
</evidence>
<feature type="region of interest" description="Disordered" evidence="1">
    <location>
        <begin position="759"/>
        <end position="781"/>
    </location>
</feature>
<keyword evidence="2" id="KW-0812">Transmembrane</keyword>
<keyword evidence="4" id="KW-1185">Reference proteome</keyword>
<keyword evidence="2" id="KW-0472">Membrane</keyword>
<reference evidence="3 4" key="1">
    <citation type="journal article" date="2016" name="Sci. Rep.">
        <title>Peltaster fructicola genome reveals evolution from an invasive phytopathogen to an ectophytic parasite.</title>
        <authorList>
            <person name="Xu C."/>
            <person name="Chen H."/>
            <person name="Gleason M.L."/>
            <person name="Xu J.R."/>
            <person name="Liu H."/>
            <person name="Zhang R."/>
            <person name="Sun G."/>
        </authorList>
    </citation>
    <scope>NUCLEOTIDE SEQUENCE [LARGE SCALE GENOMIC DNA]</scope>
    <source>
        <strain evidence="3 4">LNHT1506</strain>
    </source>
</reference>
<dbReference type="OrthoDB" id="4721035at2759"/>
<evidence type="ECO:0000256" key="2">
    <source>
        <dbReference type="SAM" id="Phobius"/>
    </source>
</evidence>
<feature type="compositionally biased region" description="Polar residues" evidence="1">
    <location>
        <begin position="817"/>
        <end position="827"/>
    </location>
</feature>
<dbReference type="AlphaFoldDB" id="A0A6H0XZR1"/>
<protein>
    <submittedName>
        <fullName evidence="3">Uncharacterized protein</fullName>
    </submittedName>
</protein>
<dbReference type="EMBL" id="CP051142">
    <property type="protein sequence ID" value="QIW99899.1"/>
    <property type="molecule type" value="Genomic_DNA"/>
</dbReference>
<feature type="transmembrane region" description="Helical" evidence="2">
    <location>
        <begin position="155"/>
        <end position="182"/>
    </location>
</feature>
<sequence>MSSQGVHQQGQRFQESPAISPVHIDNEQPRHLEGLGISTEGQASGHSRAVSTVTLPEQNTDNTAQQAEQPLLSPPSTNQLSQSTYTDGPYDGAGYGDVGSVKPSFYSVSSFEMLPVRTNSKALLRDMPGEAGSDEQLEGPSTPRRNRTVFRRRGWCSWVMISTFLLSIFSTVFSGIYLAIAFRAPAYGHYISVNGNLSSSTAAFLTTLFAKFIEVTFATAMLAVLGQELSKRAYGKSKWVGVSMAEVGMRSWIVQPGTLISRWETVRDCARPAAAEDARLACAHATGRRSDFFANDVYIDMNCKTPVPVKYDPLYAQSTCVSIENAAQGYYNLNEYLAMWNTTLPGQRPNGTASIFGNTIVTAPWVYATDMAAARDKTGYVINNVSLAIPHAGIVAASKDPVNNILQPSDLDGLGAYEVRAGVPSPVINVMCVTLSRTDLKPFVYELYDNASLPVNMTIWPQQMPSVNKYLNGTKLDSIFQWGPSFGEMAIPPIFPRLPREYNTVMNFTGIGGIAWGRDSNYMLAKAGPADINNETDFGNDQDYALCQMKISQTANCSTWFTAASSGNTLIAHCEDPNDVMAYERYRDSNSRNTTLANSASSGALDWPNVGFLWGTALALNQGVFDGNASIARLLSQQIVRKPKLLDSFPSMAESLAVLLANTALTSSIDAPVVEFWNLTQGPPNILNTSVYQNFPAQVRVQEYASGGSMSYHRAFFPVLFIMFLLNLIALVYLALHREWLVDLSEPQTLLSLAVSTPAMPAGHESGESGSRKEWKPVPTGSDLDTSWAVKECDSGVVIQKTPQLGARSPLQGLRQRMSTQWTNRHTAWNKPPNRSAFQPLNGD</sequence>
<feature type="region of interest" description="Disordered" evidence="1">
    <location>
        <begin position="61"/>
        <end position="91"/>
    </location>
</feature>
<feature type="region of interest" description="Disordered" evidence="1">
    <location>
        <begin position="126"/>
        <end position="145"/>
    </location>
</feature>
<feature type="region of interest" description="Disordered" evidence="1">
    <location>
        <begin position="1"/>
        <end position="49"/>
    </location>
</feature>
<dbReference type="Proteomes" id="UP000503462">
    <property type="component" value="Chromosome 4"/>
</dbReference>
<organism evidence="3 4">
    <name type="scientific">Peltaster fructicola</name>
    <dbReference type="NCBI Taxonomy" id="286661"/>
    <lineage>
        <taxon>Eukaryota</taxon>
        <taxon>Fungi</taxon>
        <taxon>Dikarya</taxon>
        <taxon>Ascomycota</taxon>
        <taxon>Pezizomycotina</taxon>
        <taxon>Dothideomycetes</taxon>
        <taxon>Dothideomycetes incertae sedis</taxon>
        <taxon>Peltaster</taxon>
    </lineage>
</organism>
<feature type="compositionally biased region" description="Polar residues" evidence="1">
    <location>
        <begin position="61"/>
        <end position="86"/>
    </location>
</feature>
<name>A0A6H0XZR1_9PEZI</name>
<proteinExistence type="predicted"/>
<feature type="compositionally biased region" description="Polar residues" evidence="1">
    <location>
        <begin position="1"/>
        <end position="14"/>
    </location>
</feature>
<feature type="transmembrane region" description="Helical" evidence="2">
    <location>
        <begin position="202"/>
        <end position="226"/>
    </location>
</feature>
<keyword evidence="2" id="KW-1133">Transmembrane helix</keyword>
<feature type="compositionally biased region" description="Basic and acidic residues" evidence="1">
    <location>
        <begin position="765"/>
        <end position="776"/>
    </location>
</feature>